<accession>A0A371I108</accession>
<evidence type="ECO:0000313" key="1">
    <source>
        <dbReference type="EMBL" id="RDY08701.1"/>
    </source>
</evidence>
<evidence type="ECO:0000313" key="2">
    <source>
        <dbReference type="Proteomes" id="UP000257109"/>
    </source>
</evidence>
<proteinExistence type="predicted"/>
<dbReference type="AlphaFoldDB" id="A0A371I108"/>
<name>A0A371I108_MUCPR</name>
<keyword evidence="2" id="KW-1185">Reference proteome</keyword>
<feature type="non-terminal residue" evidence="1">
    <location>
        <position position="1"/>
    </location>
</feature>
<sequence>MDKIDEVSFPMVPKEFSEGLAGKLKMRCKGVYWLNFENTYLVFREPKFATEWRDFLCNFSSFVARLFLFKTLKLNEDFRTWYTQRFPCFRTLPLKISSPSQKTPSIQARVLFIGAPLTLGSPSQIFEEISFINALILTFLIFVQSYFHVSTFLHSGKVEGDFKQKPTSVFSLTCLPETGKDAPASSVFLYHPTPLWDTSSRQHLKYVSINVKEQDTNQGESWEKKHQLAKPRLRSHIWFGRIVISGLRSNGHGQSNLKVIFYSIVECFLERNLRQQSGLSGLQQYSLYD</sequence>
<dbReference type="EMBL" id="QJKJ01001227">
    <property type="protein sequence ID" value="RDY08701.1"/>
    <property type="molecule type" value="Genomic_DNA"/>
</dbReference>
<organism evidence="1 2">
    <name type="scientific">Mucuna pruriens</name>
    <name type="common">Velvet bean</name>
    <name type="synonym">Dolichos pruriens</name>
    <dbReference type="NCBI Taxonomy" id="157652"/>
    <lineage>
        <taxon>Eukaryota</taxon>
        <taxon>Viridiplantae</taxon>
        <taxon>Streptophyta</taxon>
        <taxon>Embryophyta</taxon>
        <taxon>Tracheophyta</taxon>
        <taxon>Spermatophyta</taxon>
        <taxon>Magnoliopsida</taxon>
        <taxon>eudicotyledons</taxon>
        <taxon>Gunneridae</taxon>
        <taxon>Pentapetalae</taxon>
        <taxon>rosids</taxon>
        <taxon>fabids</taxon>
        <taxon>Fabales</taxon>
        <taxon>Fabaceae</taxon>
        <taxon>Papilionoideae</taxon>
        <taxon>50 kb inversion clade</taxon>
        <taxon>NPAAA clade</taxon>
        <taxon>indigoferoid/millettioid clade</taxon>
        <taxon>Phaseoleae</taxon>
        <taxon>Mucuna</taxon>
    </lineage>
</organism>
<protein>
    <submittedName>
        <fullName evidence="1">Uncharacterized protein</fullName>
    </submittedName>
</protein>
<reference evidence="1" key="1">
    <citation type="submission" date="2018-05" db="EMBL/GenBank/DDBJ databases">
        <title>Draft genome of Mucuna pruriens seed.</title>
        <authorList>
            <person name="Nnadi N.E."/>
            <person name="Vos R."/>
            <person name="Hasami M.H."/>
            <person name="Devisetty U.K."/>
            <person name="Aguiy J.C."/>
        </authorList>
    </citation>
    <scope>NUCLEOTIDE SEQUENCE [LARGE SCALE GENOMIC DNA]</scope>
    <source>
        <strain evidence="1">JCA_2017</strain>
    </source>
</reference>
<comment type="caution">
    <text evidence="1">The sequence shown here is derived from an EMBL/GenBank/DDBJ whole genome shotgun (WGS) entry which is preliminary data.</text>
</comment>
<dbReference type="Proteomes" id="UP000257109">
    <property type="component" value="Unassembled WGS sequence"/>
</dbReference>
<gene>
    <name evidence="1" type="ORF">CR513_07048</name>
</gene>